<dbReference type="InterPro" id="IPR057561">
    <property type="entry name" value="NADase_transloc"/>
</dbReference>
<feature type="region of interest" description="Disordered" evidence="1">
    <location>
        <begin position="1"/>
        <end position="26"/>
    </location>
</feature>
<evidence type="ECO:0000256" key="1">
    <source>
        <dbReference type="SAM" id="MobiDB-lite"/>
    </source>
</evidence>
<organism evidence="2 3">
    <name type="scientific">Streptomyces iranensis</name>
    <dbReference type="NCBI Taxonomy" id="576784"/>
    <lineage>
        <taxon>Bacteria</taxon>
        <taxon>Bacillati</taxon>
        <taxon>Actinomycetota</taxon>
        <taxon>Actinomycetes</taxon>
        <taxon>Kitasatosporales</taxon>
        <taxon>Streptomycetaceae</taxon>
        <taxon>Streptomyces</taxon>
        <taxon>Streptomyces violaceusniger group</taxon>
    </lineage>
</organism>
<protein>
    <submittedName>
        <fullName evidence="2">Uncharacterized protein</fullName>
    </submittedName>
</protein>
<dbReference type="RefSeq" id="WP_044567692.1">
    <property type="nucleotide sequence ID" value="NZ_BAABDR010000041.1"/>
</dbReference>
<evidence type="ECO:0000313" key="3">
    <source>
        <dbReference type="Proteomes" id="UP000756710"/>
    </source>
</evidence>
<reference evidence="2 3" key="1">
    <citation type="submission" date="2021-03" db="EMBL/GenBank/DDBJ databases">
        <title>Genomic Encyclopedia of Type Strains, Phase IV (KMG-IV): sequencing the most valuable type-strain genomes for metagenomic binning, comparative biology and taxonomic classification.</title>
        <authorList>
            <person name="Goeker M."/>
        </authorList>
    </citation>
    <scope>NUCLEOTIDE SEQUENCE [LARGE SCALE GENOMIC DNA]</scope>
    <source>
        <strain evidence="2 3">DSM 41954</strain>
    </source>
</reference>
<proteinExistence type="predicted"/>
<feature type="region of interest" description="Disordered" evidence="1">
    <location>
        <begin position="60"/>
        <end position="114"/>
    </location>
</feature>
<name>A0ABS4N1U7_9ACTN</name>
<keyword evidence="3" id="KW-1185">Reference proteome</keyword>
<dbReference type="NCBIfam" id="NF047619">
    <property type="entry name" value="NADase_discoid"/>
    <property type="match status" value="1"/>
</dbReference>
<sequence length="114" mass="12026">MRGSSQAPATAGPGTGEYPEADFDRPVRLRKPLITSGRAAKADEFLTQARPSELALTLVDSGGERTPKGVNLQDRAGQQSFDVGPARGGRVSGPPGRRCAGRCRGGAARERPRR</sequence>
<dbReference type="Proteomes" id="UP000756710">
    <property type="component" value="Unassembled WGS sequence"/>
</dbReference>
<dbReference type="EMBL" id="JAGGLR010000020">
    <property type="protein sequence ID" value="MBP2065653.1"/>
    <property type="molecule type" value="Genomic_DNA"/>
</dbReference>
<evidence type="ECO:0000313" key="2">
    <source>
        <dbReference type="EMBL" id="MBP2065653.1"/>
    </source>
</evidence>
<gene>
    <name evidence="2" type="ORF">J2Z30_006695</name>
</gene>
<dbReference type="GeneID" id="32469995"/>
<accession>A0ABS4N1U7</accession>
<comment type="caution">
    <text evidence="2">The sequence shown here is derived from an EMBL/GenBank/DDBJ whole genome shotgun (WGS) entry which is preliminary data.</text>
</comment>